<proteinExistence type="predicted"/>
<feature type="region of interest" description="Disordered" evidence="1">
    <location>
        <begin position="1"/>
        <end position="66"/>
    </location>
</feature>
<sequence length="112" mass="11938">MNSDVVTVLVADDAAAPPPTAVTSPQPHRASVDGSRSELKKLKKLRERAGGPAGARRRPRDPANCKETERGTLAVFLTRPVARSACTTSLRATRPTRYGVAWASGGARVEFL</sequence>
<evidence type="ECO:0000256" key="1">
    <source>
        <dbReference type="SAM" id="MobiDB-lite"/>
    </source>
</evidence>
<protein>
    <submittedName>
        <fullName evidence="2">Uncharacterized protein</fullName>
    </submittedName>
</protein>
<gene>
    <name evidence="2" type="ORF">EVAR_94364_1</name>
</gene>
<feature type="compositionally biased region" description="Low complexity" evidence="1">
    <location>
        <begin position="1"/>
        <end position="15"/>
    </location>
</feature>
<dbReference type="AlphaFoldDB" id="A0A4C1TPW9"/>
<name>A0A4C1TPW9_EUMVA</name>
<reference evidence="2 3" key="1">
    <citation type="journal article" date="2019" name="Commun. Biol.">
        <title>The bagworm genome reveals a unique fibroin gene that provides high tensile strength.</title>
        <authorList>
            <person name="Kono N."/>
            <person name="Nakamura H."/>
            <person name="Ohtoshi R."/>
            <person name="Tomita M."/>
            <person name="Numata K."/>
            <person name="Arakawa K."/>
        </authorList>
    </citation>
    <scope>NUCLEOTIDE SEQUENCE [LARGE SCALE GENOMIC DNA]</scope>
</reference>
<organism evidence="2 3">
    <name type="scientific">Eumeta variegata</name>
    <name type="common">Bagworm moth</name>
    <name type="synonym">Eumeta japonica</name>
    <dbReference type="NCBI Taxonomy" id="151549"/>
    <lineage>
        <taxon>Eukaryota</taxon>
        <taxon>Metazoa</taxon>
        <taxon>Ecdysozoa</taxon>
        <taxon>Arthropoda</taxon>
        <taxon>Hexapoda</taxon>
        <taxon>Insecta</taxon>
        <taxon>Pterygota</taxon>
        <taxon>Neoptera</taxon>
        <taxon>Endopterygota</taxon>
        <taxon>Lepidoptera</taxon>
        <taxon>Glossata</taxon>
        <taxon>Ditrysia</taxon>
        <taxon>Tineoidea</taxon>
        <taxon>Psychidae</taxon>
        <taxon>Oiketicinae</taxon>
        <taxon>Eumeta</taxon>
    </lineage>
</organism>
<keyword evidence="3" id="KW-1185">Reference proteome</keyword>
<comment type="caution">
    <text evidence="2">The sequence shown here is derived from an EMBL/GenBank/DDBJ whole genome shotgun (WGS) entry which is preliminary data.</text>
</comment>
<dbReference type="EMBL" id="BGZK01000076">
    <property type="protein sequence ID" value="GBP16020.1"/>
    <property type="molecule type" value="Genomic_DNA"/>
</dbReference>
<evidence type="ECO:0000313" key="3">
    <source>
        <dbReference type="Proteomes" id="UP000299102"/>
    </source>
</evidence>
<evidence type="ECO:0000313" key="2">
    <source>
        <dbReference type="EMBL" id="GBP16020.1"/>
    </source>
</evidence>
<accession>A0A4C1TPW9</accession>
<dbReference type="Proteomes" id="UP000299102">
    <property type="component" value="Unassembled WGS sequence"/>
</dbReference>